<sequence>MARIQVLPPGLVNQIAAGEVVERPASVVKELVENALDAGARAISVDVEDGGLSLVRVADDGSGMDREDALLALERHATSKLRDADGLAAIATMGFRGEAIPAIASVSRFRVDTAPADDGAGTRIDVEGGALGDVAAVARPRGTTIEVRELFFNTPARRKFMRAPATEAGHVTEAVIRLALARPEVSFNLRSASRLVLAARAGAGLADRAAQALGREAHRHLVPVDARRGDVRVHGVVCSPDHSEATGRSLYLFVNGRYVRDRGAAHAVLRAFAGTLPPGRHPAGVLFVDLPLGRVDVNVHPQKLEVRFAEGREVYDAIFHAIAGTLRTTPWLRRPVPAAGAGLSAPPGASAEPPSDGVLGPESPRAGEEAAAVLAWSRATPDAAATERGATGASERFAFPIVDAEGGARPAGYFASLRYVGQHARTYLLCEAPGGSLVVIDQHASHERMLFHRLREAFRTRRIPVQPFLLPQVVTLQAAVARALEGGLEELGRLGFDVEPFGGDSFAVKGAPAALSGVDLTALLGDLAAQLEQLERTSAVDDAFHDLLATMACHAAVRANQDLAAEEARALLDGLDAIDFKARCPHGRPVVFELPLADLERRVGRR</sequence>
<feature type="region of interest" description="Disordered" evidence="6">
    <location>
        <begin position="338"/>
        <end position="364"/>
    </location>
</feature>
<dbReference type="SUPFAM" id="SSF118116">
    <property type="entry name" value="DNA mismatch repair protein MutL"/>
    <property type="match status" value="1"/>
</dbReference>
<dbReference type="InterPro" id="IPR014721">
    <property type="entry name" value="Ribsml_uS5_D2-typ_fold_subgr"/>
</dbReference>
<evidence type="ECO:0000256" key="2">
    <source>
        <dbReference type="ARBA" id="ARBA00021975"/>
    </source>
</evidence>
<dbReference type="Pfam" id="PF13589">
    <property type="entry name" value="HATPase_c_3"/>
    <property type="match status" value="1"/>
</dbReference>
<dbReference type="Gene3D" id="3.30.1370.100">
    <property type="entry name" value="MutL, C-terminal domain, regulatory subdomain"/>
    <property type="match status" value="1"/>
</dbReference>
<dbReference type="Gene3D" id="3.30.1540.20">
    <property type="entry name" value="MutL, C-terminal domain, dimerisation subdomain"/>
    <property type="match status" value="1"/>
</dbReference>
<dbReference type="InterPro" id="IPR020667">
    <property type="entry name" value="DNA_mismatch_repair_MutL"/>
</dbReference>
<dbReference type="EMBL" id="AP025591">
    <property type="protein sequence ID" value="BDG06587.1"/>
    <property type="molecule type" value="Genomic_DNA"/>
</dbReference>
<evidence type="ECO:0000256" key="1">
    <source>
        <dbReference type="ARBA" id="ARBA00006082"/>
    </source>
</evidence>
<dbReference type="InterPro" id="IPR037198">
    <property type="entry name" value="MutL_C_sf"/>
</dbReference>
<reference evidence="10" key="1">
    <citation type="journal article" date="2022" name="Int. J. Syst. Evol. Microbiol.">
        <title>Anaeromyxobacter oryzae sp. nov., Anaeromyxobacter diazotrophicus sp. nov. and Anaeromyxobacter paludicola sp. nov., isolated from paddy soils.</title>
        <authorList>
            <person name="Itoh H."/>
            <person name="Xu Z."/>
            <person name="Mise K."/>
            <person name="Masuda Y."/>
            <person name="Ushijima N."/>
            <person name="Hayakawa C."/>
            <person name="Shiratori Y."/>
            <person name="Senoo K."/>
        </authorList>
    </citation>
    <scope>NUCLEOTIDE SEQUENCE [LARGE SCALE GENOMIC DNA]</scope>
    <source>
        <strain evidence="10">Red232</strain>
    </source>
</reference>
<dbReference type="NCBIfam" id="TIGR00585">
    <property type="entry name" value="mutl"/>
    <property type="match status" value="1"/>
</dbReference>
<dbReference type="InterPro" id="IPR042120">
    <property type="entry name" value="MutL_C_dimsub"/>
</dbReference>
<dbReference type="Pfam" id="PF01119">
    <property type="entry name" value="DNA_mis_repair"/>
    <property type="match status" value="1"/>
</dbReference>
<keyword evidence="4 5" id="KW-0234">DNA repair</keyword>
<dbReference type="PANTHER" id="PTHR10073">
    <property type="entry name" value="DNA MISMATCH REPAIR PROTEIN MLH, PMS, MUTL"/>
    <property type="match status" value="1"/>
</dbReference>
<name>A0ABN6N052_9BACT</name>
<dbReference type="InterPro" id="IPR020568">
    <property type="entry name" value="Ribosomal_Su5_D2-typ_SF"/>
</dbReference>
<dbReference type="InterPro" id="IPR014790">
    <property type="entry name" value="MutL_C"/>
</dbReference>
<evidence type="ECO:0000256" key="6">
    <source>
        <dbReference type="SAM" id="MobiDB-lite"/>
    </source>
</evidence>
<accession>A0ABN6N052</accession>
<dbReference type="CDD" id="cd00782">
    <property type="entry name" value="MutL_Trans"/>
    <property type="match status" value="1"/>
</dbReference>
<dbReference type="InterPro" id="IPR013507">
    <property type="entry name" value="DNA_mismatch_S5_2-like"/>
</dbReference>
<dbReference type="Gene3D" id="3.30.230.10">
    <property type="match status" value="1"/>
</dbReference>
<dbReference type="InterPro" id="IPR042121">
    <property type="entry name" value="MutL_C_regsub"/>
</dbReference>
<gene>
    <name evidence="5 9" type="primary">mutL</name>
    <name evidence="9" type="ORF">AMOR_55830</name>
</gene>
<dbReference type="InterPro" id="IPR038973">
    <property type="entry name" value="MutL/Mlh/Pms-like"/>
</dbReference>
<organism evidence="9 10">
    <name type="scientific">Anaeromyxobacter oryzae</name>
    <dbReference type="NCBI Taxonomy" id="2918170"/>
    <lineage>
        <taxon>Bacteria</taxon>
        <taxon>Pseudomonadati</taxon>
        <taxon>Myxococcota</taxon>
        <taxon>Myxococcia</taxon>
        <taxon>Myxococcales</taxon>
        <taxon>Cystobacterineae</taxon>
        <taxon>Anaeromyxobacteraceae</taxon>
        <taxon>Anaeromyxobacter</taxon>
    </lineage>
</organism>
<dbReference type="HAMAP" id="MF_00149">
    <property type="entry name" value="DNA_mis_repair"/>
    <property type="match status" value="1"/>
</dbReference>
<evidence type="ECO:0000256" key="3">
    <source>
        <dbReference type="ARBA" id="ARBA00022763"/>
    </source>
</evidence>
<evidence type="ECO:0000313" key="9">
    <source>
        <dbReference type="EMBL" id="BDG06587.1"/>
    </source>
</evidence>
<feature type="compositionally biased region" description="Low complexity" evidence="6">
    <location>
        <begin position="338"/>
        <end position="355"/>
    </location>
</feature>
<dbReference type="InterPro" id="IPR036890">
    <property type="entry name" value="HATPase_C_sf"/>
</dbReference>
<evidence type="ECO:0000256" key="4">
    <source>
        <dbReference type="ARBA" id="ARBA00023204"/>
    </source>
</evidence>
<evidence type="ECO:0000313" key="10">
    <source>
        <dbReference type="Proteomes" id="UP001162891"/>
    </source>
</evidence>
<dbReference type="Proteomes" id="UP001162891">
    <property type="component" value="Chromosome"/>
</dbReference>
<keyword evidence="10" id="KW-1185">Reference proteome</keyword>
<dbReference type="PANTHER" id="PTHR10073:SF12">
    <property type="entry name" value="DNA MISMATCH REPAIR PROTEIN MLH1"/>
    <property type="match status" value="1"/>
</dbReference>
<keyword evidence="3 5" id="KW-0227">DNA damage</keyword>
<dbReference type="SMART" id="SM00853">
    <property type="entry name" value="MutL_C"/>
    <property type="match status" value="1"/>
</dbReference>
<proteinExistence type="inferred from homology"/>
<evidence type="ECO:0000256" key="5">
    <source>
        <dbReference type="HAMAP-Rule" id="MF_00149"/>
    </source>
</evidence>
<dbReference type="SUPFAM" id="SSF54211">
    <property type="entry name" value="Ribosomal protein S5 domain 2-like"/>
    <property type="match status" value="1"/>
</dbReference>
<dbReference type="SMART" id="SM01340">
    <property type="entry name" value="DNA_mis_repair"/>
    <property type="match status" value="1"/>
</dbReference>
<comment type="function">
    <text evidence="5">This protein is involved in the repair of mismatches in DNA. It is required for dam-dependent methyl-directed DNA mismatch repair. May act as a 'molecular matchmaker', a protein that promotes the formation of a stable complex between two or more DNA-binding proteins in an ATP-dependent manner without itself being part of a final effector complex.</text>
</comment>
<evidence type="ECO:0000259" key="8">
    <source>
        <dbReference type="SMART" id="SM01340"/>
    </source>
</evidence>
<dbReference type="Pfam" id="PF08676">
    <property type="entry name" value="MutL_C"/>
    <property type="match status" value="1"/>
</dbReference>
<dbReference type="RefSeq" id="WP_248356933.1">
    <property type="nucleotide sequence ID" value="NZ_AP025591.1"/>
</dbReference>
<dbReference type="Gene3D" id="3.30.565.10">
    <property type="entry name" value="Histidine kinase-like ATPase, C-terminal domain"/>
    <property type="match status" value="1"/>
</dbReference>
<evidence type="ECO:0000259" key="7">
    <source>
        <dbReference type="SMART" id="SM00853"/>
    </source>
</evidence>
<dbReference type="InterPro" id="IPR002099">
    <property type="entry name" value="MutL/Mlh/PMS"/>
</dbReference>
<dbReference type="SUPFAM" id="SSF55874">
    <property type="entry name" value="ATPase domain of HSP90 chaperone/DNA topoisomerase II/histidine kinase"/>
    <property type="match status" value="1"/>
</dbReference>
<feature type="domain" description="DNA mismatch repair protein S5" evidence="8">
    <location>
        <begin position="209"/>
        <end position="327"/>
    </location>
</feature>
<feature type="domain" description="MutL C-terminal dimerisation" evidence="7">
    <location>
        <begin position="419"/>
        <end position="563"/>
    </location>
</feature>
<protein>
    <recommendedName>
        <fullName evidence="2 5">DNA mismatch repair protein MutL</fullName>
    </recommendedName>
</protein>
<dbReference type="CDD" id="cd16926">
    <property type="entry name" value="HATPase_MutL-MLH-PMS-like"/>
    <property type="match status" value="1"/>
</dbReference>
<comment type="similarity">
    <text evidence="1 5">Belongs to the DNA mismatch repair MutL/HexB family.</text>
</comment>